<dbReference type="GO" id="GO:0045944">
    <property type="term" value="P:positive regulation of transcription by RNA polymerase II"/>
    <property type="evidence" value="ECO:0007669"/>
    <property type="project" value="TreeGrafter"/>
</dbReference>
<keyword evidence="4" id="KW-0805">Transcription regulation</keyword>
<evidence type="ECO:0000256" key="2">
    <source>
        <dbReference type="ARBA" id="ARBA00022771"/>
    </source>
</evidence>
<keyword evidence="7" id="KW-0675">Receptor</keyword>
<dbReference type="Pfam" id="PF00105">
    <property type="entry name" value="zf-C4"/>
    <property type="match status" value="1"/>
</dbReference>
<feature type="region of interest" description="Disordered" evidence="9">
    <location>
        <begin position="459"/>
        <end position="493"/>
    </location>
</feature>
<comment type="caution">
    <text evidence="12">The sequence shown here is derived from an EMBL/GenBank/DDBJ whole genome shotgun (WGS) entry which is preliminary data.</text>
</comment>
<dbReference type="PANTHER" id="PTHR24082">
    <property type="entry name" value="NUCLEAR HORMONE RECEPTOR"/>
    <property type="match status" value="1"/>
</dbReference>
<gene>
    <name evidence="12" type="ORF">V1264_014739</name>
</gene>
<evidence type="ECO:0000313" key="13">
    <source>
        <dbReference type="Proteomes" id="UP001374579"/>
    </source>
</evidence>
<dbReference type="GO" id="GO:0000978">
    <property type="term" value="F:RNA polymerase II cis-regulatory region sequence-specific DNA binding"/>
    <property type="evidence" value="ECO:0007669"/>
    <property type="project" value="TreeGrafter"/>
</dbReference>
<evidence type="ECO:0000256" key="8">
    <source>
        <dbReference type="ARBA" id="ARBA00023242"/>
    </source>
</evidence>
<dbReference type="PROSITE" id="PS00031">
    <property type="entry name" value="NUCLEAR_REC_DBD_1"/>
    <property type="match status" value="1"/>
</dbReference>
<dbReference type="GO" id="GO:0004879">
    <property type="term" value="F:nuclear receptor activity"/>
    <property type="evidence" value="ECO:0007669"/>
    <property type="project" value="TreeGrafter"/>
</dbReference>
<feature type="compositionally biased region" description="Low complexity" evidence="9">
    <location>
        <begin position="52"/>
        <end position="72"/>
    </location>
</feature>
<feature type="region of interest" description="Disordered" evidence="9">
    <location>
        <begin position="1"/>
        <end position="74"/>
    </location>
</feature>
<feature type="domain" description="NR LBD" evidence="11">
    <location>
        <begin position="522"/>
        <end position="748"/>
    </location>
</feature>
<dbReference type="PANTHER" id="PTHR24082:SF283">
    <property type="entry name" value="NUCLEAR HORMONE RECEPTOR HR96"/>
    <property type="match status" value="1"/>
</dbReference>
<keyword evidence="13" id="KW-1185">Reference proteome</keyword>
<feature type="compositionally biased region" description="Polar residues" evidence="9">
    <location>
        <begin position="247"/>
        <end position="271"/>
    </location>
</feature>
<protein>
    <submittedName>
        <fullName evidence="12">Uncharacterized protein</fullName>
    </submittedName>
</protein>
<dbReference type="PROSITE" id="PS51030">
    <property type="entry name" value="NUCLEAR_REC_DBD_2"/>
    <property type="match status" value="1"/>
</dbReference>
<dbReference type="SUPFAM" id="SSF57716">
    <property type="entry name" value="Glucocorticoid receptor-like (DNA-binding domain)"/>
    <property type="match status" value="1"/>
</dbReference>
<keyword evidence="6" id="KW-0804">Transcription</keyword>
<dbReference type="Gene3D" id="3.30.50.10">
    <property type="entry name" value="Erythroid Transcription Factor GATA-1, subunit A"/>
    <property type="match status" value="1"/>
</dbReference>
<keyword evidence="2" id="KW-0863">Zinc-finger</keyword>
<dbReference type="InterPro" id="IPR050234">
    <property type="entry name" value="Nuclear_hormone_rcpt_NR1"/>
</dbReference>
<dbReference type="GO" id="GO:0030154">
    <property type="term" value="P:cell differentiation"/>
    <property type="evidence" value="ECO:0007669"/>
    <property type="project" value="TreeGrafter"/>
</dbReference>
<evidence type="ECO:0000259" key="10">
    <source>
        <dbReference type="PROSITE" id="PS51030"/>
    </source>
</evidence>
<dbReference type="PROSITE" id="PS51843">
    <property type="entry name" value="NR_LBD"/>
    <property type="match status" value="1"/>
</dbReference>
<evidence type="ECO:0000256" key="1">
    <source>
        <dbReference type="ARBA" id="ARBA00022723"/>
    </source>
</evidence>
<feature type="region of interest" description="Disordered" evidence="9">
    <location>
        <begin position="247"/>
        <end position="276"/>
    </location>
</feature>
<dbReference type="AlphaFoldDB" id="A0AAN9BTB2"/>
<dbReference type="InterPro" id="IPR035500">
    <property type="entry name" value="NHR-like_dom_sf"/>
</dbReference>
<dbReference type="SMART" id="SM00399">
    <property type="entry name" value="ZnF_C4"/>
    <property type="match status" value="1"/>
</dbReference>
<keyword evidence="3" id="KW-0862">Zinc</keyword>
<evidence type="ECO:0000256" key="4">
    <source>
        <dbReference type="ARBA" id="ARBA00023015"/>
    </source>
</evidence>
<evidence type="ECO:0000256" key="9">
    <source>
        <dbReference type="SAM" id="MobiDB-lite"/>
    </source>
</evidence>
<keyword evidence="5" id="KW-0238">DNA-binding</keyword>
<dbReference type="InterPro" id="IPR000536">
    <property type="entry name" value="Nucl_hrmn_rcpt_lig-bd"/>
</dbReference>
<dbReference type="PRINTS" id="PR00047">
    <property type="entry name" value="STROIDFINGER"/>
</dbReference>
<feature type="domain" description="Nuclear receptor" evidence="10">
    <location>
        <begin position="81"/>
        <end position="155"/>
    </location>
</feature>
<keyword evidence="8" id="KW-0539">Nucleus</keyword>
<feature type="region of interest" description="Disordered" evidence="9">
    <location>
        <begin position="166"/>
        <end position="201"/>
    </location>
</feature>
<organism evidence="12 13">
    <name type="scientific">Littorina saxatilis</name>
    <dbReference type="NCBI Taxonomy" id="31220"/>
    <lineage>
        <taxon>Eukaryota</taxon>
        <taxon>Metazoa</taxon>
        <taxon>Spiralia</taxon>
        <taxon>Lophotrochozoa</taxon>
        <taxon>Mollusca</taxon>
        <taxon>Gastropoda</taxon>
        <taxon>Caenogastropoda</taxon>
        <taxon>Littorinimorpha</taxon>
        <taxon>Littorinoidea</taxon>
        <taxon>Littorinidae</taxon>
        <taxon>Littorina</taxon>
    </lineage>
</organism>
<keyword evidence="1" id="KW-0479">Metal-binding</keyword>
<dbReference type="EMBL" id="JBAMIC010000003">
    <property type="protein sequence ID" value="KAK7110946.1"/>
    <property type="molecule type" value="Genomic_DNA"/>
</dbReference>
<evidence type="ECO:0000256" key="7">
    <source>
        <dbReference type="ARBA" id="ARBA00023170"/>
    </source>
</evidence>
<dbReference type="Gene3D" id="1.10.565.10">
    <property type="entry name" value="Retinoid X Receptor"/>
    <property type="match status" value="1"/>
</dbReference>
<dbReference type="GO" id="GO:0000122">
    <property type="term" value="P:negative regulation of transcription by RNA polymerase II"/>
    <property type="evidence" value="ECO:0007669"/>
    <property type="project" value="TreeGrafter"/>
</dbReference>
<proteinExistence type="predicted"/>
<evidence type="ECO:0000256" key="5">
    <source>
        <dbReference type="ARBA" id="ARBA00023125"/>
    </source>
</evidence>
<feature type="compositionally biased region" description="Basic and acidic residues" evidence="9">
    <location>
        <begin position="27"/>
        <end position="36"/>
    </location>
</feature>
<evidence type="ECO:0000313" key="12">
    <source>
        <dbReference type="EMBL" id="KAK7110946.1"/>
    </source>
</evidence>
<evidence type="ECO:0000256" key="3">
    <source>
        <dbReference type="ARBA" id="ARBA00022833"/>
    </source>
</evidence>
<accession>A0AAN9BTB2</accession>
<evidence type="ECO:0000256" key="6">
    <source>
        <dbReference type="ARBA" id="ARBA00023163"/>
    </source>
</evidence>
<reference evidence="12 13" key="1">
    <citation type="submission" date="2024-02" db="EMBL/GenBank/DDBJ databases">
        <title>Chromosome-scale genome assembly of the rough periwinkle Littorina saxatilis.</title>
        <authorList>
            <person name="De Jode A."/>
            <person name="Faria R."/>
            <person name="Formenti G."/>
            <person name="Sims Y."/>
            <person name="Smith T.P."/>
            <person name="Tracey A."/>
            <person name="Wood J.M.D."/>
            <person name="Zagrodzka Z.B."/>
            <person name="Johannesson K."/>
            <person name="Butlin R.K."/>
            <person name="Leder E.H."/>
        </authorList>
    </citation>
    <scope>NUCLEOTIDE SEQUENCE [LARGE SCALE GENOMIC DNA]</scope>
    <source>
        <strain evidence="12">Snail1</strain>
        <tissue evidence="12">Muscle</tissue>
    </source>
</reference>
<feature type="compositionally biased region" description="Basic and acidic residues" evidence="9">
    <location>
        <begin position="166"/>
        <end position="192"/>
    </location>
</feature>
<evidence type="ECO:0000259" key="11">
    <source>
        <dbReference type="PROSITE" id="PS51843"/>
    </source>
</evidence>
<dbReference type="InterPro" id="IPR001628">
    <property type="entry name" value="Znf_hrmn_rcpt"/>
</dbReference>
<name>A0AAN9BTB2_9CAEN</name>
<dbReference type="InterPro" id="IPR013088">
    <property type="entry name" value="Znf_NHR/GATA"/>
</dbReference>
<dbReference type="SUPFAM" id="SSF48508">
    <property type="entry name" value="Nuclear receptor ligand-binding domain"/>
    <property type="match status" value="1"/>
</dbReference>
<sequence length="748" mass="82635">MGEIHSREQSPPDHQTDEPTTITTNHENNKRQHDSSEIVAVLARQSPNPEESVPQQPVSTTTTSTTSPTTSQRIHRTVDGERVCKVCGDKARARNFDVFSCESCKTFFRRNAHKTQKTCQFEGICEMTVNTRRFCSTCRLRKCFDTGMKADMILDEAERQARMDKIRSNRQKRQEQMVGKKDDGCPSRDKTPRPLPSPDSEAIDLLLQSDTFLQPDTLLEPDTALAVESLLSDLSRIEPLDIQHLEQGNTHNTDSQNAGSFGQSFQLGDTQNADEHLNGENADVIPQCLQYDDSDAFNAFLQEQGPLVSPDEGYAEQWESFLDGCPDSGQSDLLWTQRMPGSENETVSSAVVDGGHVPFTLSMGVTTDVLSTDYELINPGTSFDASFVHQQRAVLFAPTCPASSAHAVSATVSSHDESSISAAPDPGPSVAGSKTLVSGSADSYITGTGAHTVSTAISSKSAVSTDHQENRPKGLSSTDIPVSGQMRGCDKGNEERGGCPFVPVTPAMLPSDPQLYWKLTSEEEAVITQLTVAFQEEFVPSRTSVEDALVVQLDTLSLKETMSVMGAFAPKLIAFLKRTPDFRSLDVYDQQATLKANAMQSLVVLSAFLYSVDRQAWFEYIGFVSVEAFARVLQNESVVKRMGDLCGRLKSALKEDHSLYMLLVCSIFFDPLTPNVSDRQSVNFFRDKYTLLLKHYLDSKFSYMFSSQYQAFLQDCLAQSKTLAADMTTLLATWKDLFEPLIVELLNF</sequence>
<dbReference type="GO" id="GO:0008270">
    <property type="term" value="F:zinc ion binding"/>
    <property type="evidence" value="ECO:0007669"/>
    <property type="project" value="UniProtKB-KW"/>
</dbReference>
<feature type="compositionally biased region" description="Basic and acidic residues" evidence="9">
    <location>
        <begin position="1"/>
        <end position="17"/>
    </location>
</feature>
<dbReference type="Proteomes" id="UP001374579">
    <property type="component" value="Unassembled WGS sequence"/>
</dbReference>